<gene>
    <name evidence="3" type="ORF">KWG56_09460</name>
</gene>
<dbReference type="RefSeq" id="WP_219354564.1">
    <property type="nucleotide sequence ID" value="NZ_CP080034.1"/>
</dbReference>
<evidence type="ECO:0000256" key="1">
    <source>
        <dbReference type="SAM" id="Phobius"/>
    </source>
</evidence>
<proteinExistence type="predicted"/>
<dbReference type="InterPro" id="IPR012422">
    <property type="entry name" value="Cyt_c_oxidase_su4_bac-aa3"/>
</dbReference>
<keyword evidence="1" id="KW-0472">Membrane</keyword>
<feature type="domain" description="Cytochrome c oxidase subunit IV bacterial aa3 type" evidence="2">
    <location>
        <begin position="19"/>
        <end position="57"/>
    </location>
</feature>
<dbReference type="Pfam" id="PF07835">
    <property type="entry name" value="COX4_pro_2"/>
    <property type="match status" value="1"/>
</dbReference>
<reference evidence="3 4" key="1">
    <citation type="submission" date="2021-07" db="EMBL/GenBank/DDBJ databases">
        <title>Isolation and characterization of bacteria from a gold mining with a capacity of golden bioaccumulation.</title>
        <authorList>
            <person name="Yang X.J."/>
        </authorList>
    </citation>
    <scope>NUCLEOTIDE SEQUENCE [LARGE SCALE GENOMIC DNA]</scope>
    <source>
        <strain evidence="3 4">Au29</strain>
    </source>
</reference>
<dbReference type="EMBL" id="CP080034">
    <property type="protein sequence ID" value="QYC08874.1"/>
    <property type="molecule type" value="Genomic_DNA"/>
</dbReference>
<name>A0ABX8TDZ9_9CAUL</name>
<accession>A0ABX8TDZ9</accession>
<feature type="transmembrane region" description="Helical" evidence="1">
    <location>
        <begin position="32"/>
        <end position="57"/>
    </location>
</feature>
<keyword evidence="4" id="KW-1185">Reference proteome</keyword>
<sequence>MADSHTPAAEAHADAHEYQRGSMQITEQASTFDLFIVLAKWGSLSIAVLILALTLWFHPGGSFGAAFIGAAVLAVAGFFALKSKPGAAH</sequence>
<evidence type="ECO:0000313" key="3">
    <source>
        <dbReference type="EMBL" id="QYC08874.1"/>
    </source>
</evidence>
<dbReference type="GeneID" id="94375493"/>
<keyword evidence="1" id="KW-1133">Transmembrane helix</keyword>
<evidence type="ECO:0000313" key="4">
    <source>
        <dbReference type="Proteomes" id="UP000824334"/>
    </source>
</evidence>
<protein>
    <submittedName>
        <fullName evidence="3">Aa3-type cytochrome c oxidase subunit IV</fullName>
    </submittedName>
</protein>
<feature type="transmembrane region" description="Helical" evidence="1">
    <location>
        <begin position="63"/>
        <end position="81"/>
    </location>
</feature>
<organism evidence="3 4">
    <name type="scientific">Brevundimonas nasdae</name>
    <dbReference type="NCBI Taxonomy" id="172043"/>
    <lineage>
        <taxon>Bacteria</taxon>
        <taxon>Pseudomonadati</taxon>
        <taxon>Pseudomonadota</taxon>
        <taxon>Alphaproteobacteria</taxon>
        <taxon>Caulobacterales</taxon>
        <taxon>Caulobacteraceae</taxon>
        <taxon>Brevundimonas</taxon>
    </lineage>
</organism>
<keyword evidence="1" id="KW-0812">Transmembrane</keyword>
<evidence type="ECO:0000259" key="2">
    <source>
        <dbReference type="Pfam" id="PF07835"/>
    </source>
</evidence>
<dbReference type="Proteomes" id="UP000824334">
    <property type="component" value="Chromosome"/>
</dbReference>